<protein>
    <submittedName>
        <fullName evidence="1">Uncharacterized protein</fullName>
    </submittedName>
</protein>
<proteinExistence type="predicted"/>
<reference evidence="1 2" key="1">
    <citation type="submission" date="2016-03" db="EMBL/GenBank/DDBJ databases">
        <title>Choanephora cucurbitarum.</title>
        <authorList>
            <person name="Min B."/>
            <person name="Park H."/>
            <person name="Park J.-H."/>
            <person name="Shin H.-D."/>
            <person name="Choi I.-G."/>
        </authorList>
    </citation>
    <scope>NUCLEOTIDE SEQUENCE [LARGE SCALE GENOMIC DNA]</scope>
    <source>
        <strain evidence="1 2">KUS-F28377</strain>
    </source>
</reference>
<comment type="caution">
    <text evidence="1">The sequence shown here is derived from an EMBL/GenBank/DDBJ whole genome shotgun (WGS) entry which is preliminary data.</text>
</comment>
<gene>
    <name evidence="1" type="ORF">A0J61_09424</name>
</gene>
<evidence type="ECO:0000313" key="1">
    <source>
        <dbReference type="EMBL" id="OBZ82529.1"/>
    </source>
</evidence>
<dbReference type="EMBL" id="LUGH01000847">
    <property type="protein sequence ID" value="OBZ82529.1"/>
    <property type="molecule type" value="Genomic_DNA"/>
</dbReference>
<sequence>MCGQKRSAREEGRSRWRKDMDNIVVQITAVDSSIPYYGTEDFKELLINKNKRPKKVLQYLHGLAHEQQATGHHPQRDLKQALDALVWEKQDSGYDIGFSFNRTKIIAFRLVGLESA</sequence>
<evidence type="ECO:0000313" key="2">
    <source>
        <dbReference type="Proteomes" id="UP000093000"/>
    </source>
</evidence>
<accession>A0A1C7N1N0</accession>
<keyword evidence="2" id="KW-1185">Reference proteome</keyword>
<organism evidence="1 2">
    <name type="scientific">Choanephora cucurbitarum</name>
    <dbReference type="NCBI Taxonomy" id="101091"/>
    <lineage>
        <taxon>Eukaryota</taxon>
        <taxon>Fungi</taxon>
        <taxon>Fungi incertae sedis</taxon>
        <taxon>Mucoromycota</taxon>
        <taxon>Mucoromycotina</taxon>
        <taxon>Mucoromycetes</taxon>
        <taxon>Mucorales</taxon>
        <taxon>Mucorineae</taxon>
        <taxon>Choanephoraceae</taxon>
        <taxon>Choanephoroideae</taxon>
        <taxon>Choanephora</taxon>
    </lineage>
</organism>
<dbReference type="AlphaFoldDB" id="A0A1C7N1N0"/>
<dbReference type="Proteomes" id="UP000093000">
    <property type="component" value="Unassembled WGS sequence"/>
</dbReference>
<name>A0A1C7N1N0_9FUNG</name>
<dbReference type="InParanoid" id="A0A1C7N1N0"/>